<organism evidence="1 2">
    <name type="scientific">Citrobacter youngae ATCC 29220</name>
    <dbReference type="NCBI Taxonomy" id="500640"/>
    <lineage>
        <taxon>Bacteria</taxon>
        <taxon>Pseudomonadati</taxon>
        <taxon>Pseudomonadota</taxon>
        <taxon>Gammaproteobacteria</taxon>
        <taxon>Enterobacterales</taxon>
        <taxon>Enterobacteriaceae</taxon>
        <taxon>Citrobacter</taxon>
        <taxon>Citrobacter freundii complex</taxon>
    </lineage>
</organism>
<dbReference type="Proteomes" id="UP000003880">
    <property type="component" value="Unassembled WGS sequence"/>
</dbReference>
<protein>
    <submittedName>
        <fullName evidence="1">Uncharacterized protein</fullName>
    </submittedName>
</protein>
<evidence type="ECO:0000313" key="1">
    <source>
        <dbReference type="EMBL" id="EFE07251.1"/>
    </source>
</evidence>
<dbReference type="HOGENOM" id="CLU_3307019_0_0_6"/>
<name>D4BFW4_9ENTR</name>
<evidence type="ECO:0000313" key="2">
    <source>
        <dbReference type="Proteomes" id="UP000003880"/>
    </source>
</evidence>
<comment type="caution">
    <text evidence="1">The sequence shown here is derived from an EMBL/GenBank/DDBJ whole genome shotgun (WGS) entry which is preliminary data.</text>
</comment>
<reference evidence="1 2" key="1">
    <citation type="submission" date="2010-02" db="EMBL/GenBank/DDBJ databases">
        <authorList>
            <person name="Weinstock G."/>
            <person name="Sodergren E."/>
            <person name="Clifton S."/>
            <person name="Fulton L."/>
            <person name="Fulton B."/>
            <person name="Courtney L."/>
            <person name="Fronick C."/>
            <person name="Harrison M."/>
            <person name="Strong C."/>
            <person name="Farmer C."/>
            <person name="Delahaunty K."/>
            <person name="Markovic C."/>
            <person name="Hall O."/>
            <person name="Minx P."/>
            <person name="Tomlinson C."/>
            <person name="Mitreva M."/>
            <person name="Nelson J."/>
            <person name="Hou S."/>
            <person name="Wollam A."/>
            <person name="Pepin K.H."/>
            <person name="Johnson M."/>
            <person name="Bhonagiri V."/>
            <person name="Zhang X."/>
            <person name="Suruliraj S."/>
            <person name="Warren W."/>
            <person name="Chinwalla A."/>
            <person name="Mardis E.R."/>
            <person name="Wilson R.K."/>
        </authorList>
    </citation>
    <scope>NUCLEOTIDE SEQUENCE [LARGE SCALE GENOMIC DNA]</scope>
    <source>
        <strain evidence="1 2">ATCC 29220</strain>
    </source>
</reference>
<dbReference type="AlphaFoldDB" id="D4BFW4"/>
<gene>
    <name evidence="1" type="ORF">CIT292_09134</name>
</gene>
<proteinExistence type="predicted"/>
<accession>D4BFW4</accession>
<sequence length="39" mass="4293">MSGEPYYQINMAADKENQGGANCDRLLVFIIILAITVGY</sequence>
<dbReference type="EMBL" id="ABWL02000016">
    <property type="protein sequence ID" value="EFE07251.1"/>
    <property type="molecule type" value="Genomic_DNA"/>
</dbReference>